<evidence type="ECO:0000256" key="1">
    <source>
        <dbReference type="ARBA" id="ARBA00022837"/>
    </source>
</evidence>
<dbReference type="InterPro" id="IPR011992">
    <property type="entry name" value="EF-hand-dom_pair"/>
</dbReference>
<reference evidence="4" key="1">
    <citation type="submission" date="2009-11" db="EMBL/GenBank/DDBJ databases">
        <authorList>
            <consortium name="The Broad Institute Genome Sequencing Platform"/>
            <person name="Ward D."/>
            <person name="Feldgarden M."/>
            <person name="Earl A."/>
            <person name="Young S.K."/>
            <person name="Zeng Q."/>
            <person name="Koehrsen M."/>
            <person name="Alvarado L."/>
            <person name="Berlin A."/>
            <person name="Bochicchio J."/>
            <person name="Borenstein D."/>
            <person name="Chapman S.B."/>
            <person name="Chen Z."/>
            <person name="Engels R."/>
            <person name="Freedman E."/>
            <person name="Gellesch M."/>
            <person name="Goldberg J."/>
            <person name="Griggs A."/>
            <person name="Gujja S."/>
            <person name="Heilman E."/>
            <person name="Heiman D."/>
            <person name="Hepburn T."/>
            <person name="Howarth C."/>
            <person name="Jen D."/>
            <person name="Larson L."/>
            <person name="Lewis B."/>
            <person name="Mehta T."/>
            <person name="Park D."/>
            <person name="Pearson M."/>
            <person name="Roberts A."/>
            <person name="Saif S."/>
            <person name="Shea T."/>
            <person name="Shenoy N."/>
            <person name="Sisk P."/>
            <person name="Stolte C."/>
            <person name="Sykes S."/>
            <person name="Thomson T."/>
            <person name="Walk T."/>
            <person name="White J."/>
            <person name="Yandava C."/>
            <person name="Izard J."/>
            <person name="Baranova O.V."/>
            <person name="Blanton J.M."/>
            <person name="Tanner A.C."/>
            <person name="Dewhirst F.E."/>
            <person name="Haas B."/>
            <person name="Nusbaum C."/>
            <person name="Birren B."/>
        </authorList>
    </citation>
    <scope>NUCLEOTIDE SEQUENCE [LARGE SCALE GENOMIC DNA]</scope>
    <source>
        <strain evidence="4">1-1 BBBD Race 1</strain>
    </source>
</reference>
<dbReference type="AlphaFoldDB" id="A0A180FVU0"/>
<dbReference type="InterPro" id="IPR002048">
    <property type="entry name" value="EF_hand_dom"/>
</dbReference>
<sequence length="117" mass="13254">LPKGTTLHLTGWYDNSKNNPANPDPTRTVKWGQQTFDEMMLGYVEFYTTGPAEAPALGNRNLDTLFRQFDRDKDGKLSGDELPREWKERLLKADADGDGSVTREEIQQGLARRRRGG</sequence>
<proteinExistence type="predicted"/>
<dbReference type="STRING" id="630390.A0A180FVU0"/>
<feature type="region of interest" description="Disordered" evidence="2">
    <location>
        <begin position="94"/>
        <end position="117"/>
    </location>
</feature>
<dbReference type="InterPro" id="IPR018247">
    <property type="entry name" value="EF_Hand_1_Ca_BS"/>
</dbReference>
<reference evidence="5 6" key="3">
    <citation type="journal article" date="2017" name="G3 (Bethesda)">
        <title>Comparative analysis highlights variable genome content of wheat rusts and divergence of the mating loci.</title>
        <authorList>
            <person name="Cuomo C.A."/>
            <person name="Bakkeren G."/>
            <person name="Khalil H.B."/>
            <person name="Panwar V."/>
            <person name="Joly D."/>
            <person name="Linning R."/>
            <person name="Sakthikumar S."/>
            <person name="Song X."/>
            <person name="Adiconis X."/>
            <person name="Fan L."/>
            <person name="Goldberg J.M."/>
            <person name="Levin J.Z."/>
            <person name="Young S."/>
            <person name="Zeng Q."/>
            <person name="Anikster Y."/>
            <person name="Bruce M."/>
            <person name="Wang M."/>
            <person name="Yin C."/>
            <person name="McCallum B."/>
            <person name="Szabo L.J."/>
            <person name="Hulbert S."/>
            <person name="Chen X."/>
            <person name="Fellers J.P."/>
        </authorList>
    </citation>
    <scope>NUCLEOTIDE SEQUENCE</scope>
    <source>
        <strain evidence="5">isolate 1-1 / race 1 (BBBD)</strain>
        <strain evidence="6">Isolate 1-1 / race 1 (BBBD)</strain>
    </source>
</reference>
<accession>A0A180FVU0</accession>
<dbReference type="EMBL" id="ADAS02014530">
    <property type="protein sequence ID" value="OAV84605.1"/>
    <property type="molecule type" value="Genomic_DNA"/>
</dbReference>
<reference evidence="4" key="2">
    <citation type="submission" date="2016-05" db="EMBL/GenBank/DDBJ databases">
        <title>Comparative analysis highlights variable genome content of wheat rusts and divergence of the mating loci.</title>
        <authorList>
            <person name="Cuomo C.A."/>
            <person name="Bakkeren G."/>
            <person name="Szabo L."/>
            <person name="Khalil H."/>
            <person name="Joly D."/>
            <person name="Goldberg J."/>
            <person name="Young S."/>
            <person name="Zeng Q."/>
            <person name="Fellers J."/>
        </authorList>
    </citation>
    <scope>NUCLEOTIDE SEQUENCE [LARGE SCALE GENOMIC DNA]</scope>
    <source>
        <strain evidence="4">1-1 BBBD Race 1</strain>
    </source>
</reference>
<evidence type="ECO:0000313" key="4">
    <source>
        <dbReference type="EMBL" id="OAV84605.1"/>
    </source>
</evidence>
<dbReference type="PROSITE" id="PS00018">
    <property type="entry name" value="EF_HAND_1"/>
    <property type="match status" value="1"/>
</dbReference>
<feature type="region of interest" description="Disordered" evidence="2">
    <location>
        <begin position="1"/>
        <end position="27"/>
    </location>
</feature>
<dbReference type="EnsemblFungi" id="PTTG_31163-t43_1">
    <property type="protein sequence ID" value="PTTG_31163-t43_1-p1"/>
    <property type="gene ID" value="PTTG_31163"/>
</dbReference>
<evidence type="ECO:0000259" key="3">
    <source>
        <dbReference type="PROSITE" id="PS50222"/>
    </source>
</evidence>
<dbReference type="SUPFAM" id="SSF47473">
    <property type="entry name" value="EF-hand"/>
    <property type="match status" value="1"/>
</dbReference>
<feature type="domain" description="EF-hand" evidence="3">
    <location>
        <begin position="81"/>
        <end position="116"/>
    </location>
</feature>
<organism evidence="4">
    <name type="scientific">Puccinia triticina (isolate 1-1 / race 1 (BBBD))</name>
    <name type="common">Brown leaf rust fungus</name>
    <dbReference type="NCBI Taxonomy" id="630390"/>
    <lineage>
        <taxon>Eukaryota</taxon>
        <taxon>Fungi</taxon>
        <taxon>Dikarya</taxon>
        <taxon>Basidiomycota</taxon>
        <taxon>Pucciniomycotina</taxon>
        <taxon>Pucciniomycetes</taxon>
        <taxon>Pucciniales</taxon>
        <taxon>Pucciniaceae</taxon>
        <taxon>Puccinia</taxon>
    </lineage>
</organism>
<dbReference type="OrthoDB" id="26525at2759"/>
<evidence type="ECO:0000313" key="5">
    <source>
        <dbReference type="EnsemblFungi" id="PTTG_31163-t43_1-p1"/>
    </source>
</evidence>
<keyword evidence="1" id="KW-0106">Calcium</keyword>
<dbReference type="VEuPathDB" id="FungiDB:PTTG_31163"/>
<reference evidence="5" key="4">
    <citation type="submission" date="2025-05" db="UniProtKB">
        <authorList>
            <consortium name="EnsemblFungi"/>
        </authorList>
    </citation>
    <scope>IDENTIFICATION</scope>
    <source>
        <strain evidence="5">isolate 1-1 / race 1 (BBBD)</strain>
    </source>
</reference>
<protein>
    <recommendedName>
        <fullName evidence="3">EF-hand domain-containing protein</fullName>
    </recommendedName>
</protein>
<dbReference type="Proteomes" id="UP000005240">
    <property type="component" value="Unassembled WGS sequence"/>
</dbReference>
<dbReference type="GO" id="GO:0005509">
    <property type="term" value="F:calcium ion binding"/>
    <property type="evidence" value="ECO:0007669"/>
    <property type="project" value="InterPro"/>
</dbReference>
<dbReference type="CDD" id="cd00051">
    <property type="entry name" value="EFh"/>
    <property type="match status" value="1"/>
</dbReference>
<feature type="non-terminal residue" evidence="4">
    <location>
        <position position="1"/>
    </location>
</feature>
<dbReference type="Pfam" id="PF13202">
    <property type="entry name" value="EF-hand_5"/>
    <property type="match status" value="2"/>
</dbReference>
<gene>
    <name evidence="4" type="ORF">PTTG_31163</name>
</gene>
<feature type="compositionally biased region" description="Basic and acidic residues" evidence="2">
    <location>
        <begin position="94"/>
        <end position="106"/>
    </location>
</feature>
<evidence type="ECO:0000256" key="2">
    <source>
        <dbReference type="SAM" id="MobiDB-lite"/>
    </source>
</evidence>
<dbReference type="PROSITE" id="PS50222">
    <property type="entry name" value="EF_HAND_2"/>
    <property type="match status" value="1"/>
</dbReference>
<name>A0A180FVU0_PUCT1</name>
<keyword evidence="6" id="KW-1185">Reference proteome</keyword>
<dbReference type="Gene3D" id="1.10.238.10">
    <property type="entry name" value="EF-hand"/>
    <property type="match status" value="1"/>
</dbReference>
<evidence type="ECO:0000313" key="6">
    <source>
        <dbReference type="Proteomes" id="UP000005240"/>
    </source>
</evidence>